<dbReference type="PANTHER" id="PTHR44591">
    <property type="entry name" value="STRESS RESPONSE REGULATOR PROTEIN 1"/>
    <property type="match status" value="1"/>
</dbReference>
<evidence type="ECO:0000256" key="2">
    <source>
        <dbReference type="PROSITE-ProRule" id="PRU00169"/>
    </source>
</evidence>
<name>A0A2W7MTM2_9RHOB</name>
<accession>A0A2W7MTM2</accession>
<sequence length="178" mass="19459">MTIQMNATTHNFTDTRPYGRFGIRDGSRGFSVTHYPGPVATGRTLVEADQCETLADQPLRVMVVEDEALIAMDIEMILEGLGMEIVCRATSAADAVEGARKYSPDCVTMDINIHGERDGVSAAIEIYERFGIRSVFVSAFGNAETRERGARAHPVGWISKPFEADEIARVLGDFTGDI</sequence>
<dbReference type="Pfam" id="PF00072">
    <property type="entry name" value="Response_reg"/>
    <property type="match status" value="1"/>
</dbReference>
<comment type="caution">
    <text evidence="4">The sequence shown here is derived from an EMBL/GenBank/DDBJ whole genome shotgun (WGS) entry which is preliminary data.</text>
</comment>
<organism evidence="4 5">
    <name type="scientific">Palleronia aestuarii</name>
    <dbReference type="NCBI Taxonomy" id="568105"/>
    <lineage>
        <taxon>Bacteria</taxon>
        <taxon>Pseudomonadati</taxon>
        <taxon>Pseudomonadota</taxon>
        <taxon>Alphaproteobacteria</taxon>
        <taxon>Rhodobacterales</taxon>
        <taxon>Roseobacteraceae</taxon>
        <taxon>Palleronia</taxon>
    </lineage>
</organism>
<dbReference type="InterPro" id="IPR001789">
    <property type="entry name" value="Sig_transdc_resp-reg_receiver"/>
</dbReference>
<evidence type="ECO:0000313" key="4">
    <source>
        <dbReference type="EMBL" id="PZX10871.1"/>
    </source>
</evidence>
<dbReference type="InterPro" id="IPR011006">
    <property type="entry name" value="CheY-like_superfamily"/>
</dbReference>
<dbReference type="AlphaFoldDB" id="A0A2W7MTM2"/>
<dbReference type="OrthoDB" id="7774278at2"/>
<reference evidence="4 5" key="1">
    <citation type="submission" date="2018-06" db="EMBL/GenBank/DDBJ databases">
        <title>Genomic Encyclopedia of Archaeal and Bacterial Type Strains, Phase II (KMG-II): from individual species to whole genera.</title>
        <authorList>
            <person name="Goeker M."/>
        </authorList>
    </citation>
    <scope>NUCLEOTIDE SEQUENCE [LARGE SCALE GENOMIC DNA]</scope>
    <source>
        <strain evidence="4 5">DSM 22009</strain>
    </source>
</reference>
<dbReference type="Gene3D" id="3.40.50.2300">
    <property type="match status" value="1"/>
</dbReference>
<dbReference type="InterPro" id="IPR050595">
    <property type="entry name" value="Bact_response_regulator"/>
</dbReference>
<keyword evidence="5" id="KW-1185">Reference proteome</keyword>
<dbReference type="PANTHER" id="PTHR44591:SF24">
    <property type="entry name" value="PROTEIN-GLUTAMATE METHYLESTERASE_PROTEIN-GLUTAMINE GLUTAMINASE 1"/>
    <property type="match status" value="1"/>
</dbReference>
<gene>
    <name evidence="4" type="ORF">LX81_04116</name>
</gene>
<evidence type="ECO:0000313" key="5">
    <source>
        <dbReference type="Proteomes" id="UP000248916"/>
    </source>
</evidence>
<keyword evidence="1 2" id="KW-0597">Phosphoprotein</keyword>
<dbReference type="EMBL" id="QKZL01000039">
    <property type="protein sequence ID" value="PZX10871.1"/>
    <property type="molecule type" value="Genomic_DNA"/>
</dbReference>
<evidence type="ECO:0000259" key="3">
    <source>
        <dbReference type="PROSITE" id="PS50110"/>
    </source>
</evidence>
<dbReference type="GO" id="GO:0000160">
    <property type="term" value="P:phosphorelay signal transduction system"/>
    <property type="evidence" value="ECO:0007669"/>
    <property type="project" value="InterPro"/>
</dbReference>
<dbReference type="PROSITE" id="PS50110">
    <property type="entry name" value="RESPONSE_REGULATORY"/>
    <property type="match status" value="1"/>
</dbReference>
<feature type="domain" description="Response regulatory" evidence="3">
    <location>
        <begin position="60"/>
        <end position="175"/>
    </location>
</feature>
<feature type="modified residue" description="4-aspartylphosphate" evidence="2">
    <location>
        <position position="110"/>
    </location>
</feature>
<proteinExistence type="predicted"/>
<dbReference type="SUPFAM" id="SSF52172">
    <property type="entry name" value="CheY-like"/>
    <property type="match status" value="1"/>
</dbReference>
<dbReference type="Proteomes" id="UP000248916">
    <property type="component" value="Unassembled WGS sequence"/>
</dbReference>
<evidence type="ECO:0000256" key="1">
    <source>
        <dbReference type="ARBA" id="ARBA00022553"/>
    </source>
</evidence>
<dbReference type="SMART" id="SM00448">
    <property type="entry name" value="REC"/>
    <property type="match status" value="1"/>
</dbReference>
<protein>
    <submittedName>
        <fullName evidence="4">Response regulator receiver domain-containing protein</fullName>
    </submittedName>
</protein>